<feature type="transmembrane region" description="Helical" evidence="2">
    <location>
        <begin position="6"/>
        <end position="31"/>
    </location>
</feature>
<keyword evidence="5" id="KW-1185">Reference proteome</keyword>
<reference evidence="4 5" key="1">
    <citation type="submission" date="2020-08" db="EMBL/GenBank/DDBJ databases">
        <authorList>
            <person name="Liu C."/>
            <person name="Sun Q."/>
        </authorList>
    </citation>
    <scope>NUCLEOTIDE SEQUENCE [LARGE SCALE GENOMIC DNA]</scope>
    <source>
        <strain evidence="4 5">N22</strain>
    </source>
</reference>
<evidence type="ECO:0000256" key="2">
    <source>
        <dbReference type="SAM" id="Phobius"/>
    </source>
</evidence>
<protein>
    <submittedName>
        <fullName evidence="4">Histidine kinase</fullName>
    </submittedName>
</protein>
<dbReference type="PROSITE" id="PS50109">
    <property type="entry name" value="HIS_KIN"/>
    <property type="match status" value="1"/>
</dbReference>
<dbReference type="Pfam" id="PF02518">
    <property type="entry name" value="HATPase_c"/>
    <property type="match status" value="1"/>
</dbReference>
<dbReference type="GO" id="GO:0016020">
    <property type="term" value="C:membrane"/>
    <property type="evidence" value="ECO:0007669"/>
    <property type="project" value="InterPro"/>
</dbReference>
<dbReference type="InterPro" id="IPR036890">
    <property type="entry name" value="HATPase_C_sf"/>
</dbReference>
<dbReference type="AlphaFoldDB" id="A0A842JC39"/>
<comment type="caution">
    <text evidence="4">The sequence shown here is derived from an EMBL/GenBank/DDBJ whole genome shotgun (WGS) entry which is preliminary data.</text>
</comment>
<dbReference type="Proteomes" id="UP000587396">
    <property type="component" value="Unassembled WGS sequence"/>
</dbReference>
<keyword evidence="1 4" id="KW-0418">Kinase</keyword>
<feature type="transmembrane region" description="Helical" evidence="2">
    <location>
        <begin position="110"/>
        <end position="138"/>
    </location>
</feature>
<feature type="transmembrane region" description="Helical" evidence="2">
    <location>
        <begin position="38"/>
        <end position="62"/>
    </location>
</feature>
<dbReference type="PANTHER" id="PTHR34220">
    <property type="entry name" value="SENSOR HISTIDINE KINASE YPDA"/>
    <property type="match status" value="1"/>
</dbReference>
<dbReference type="SUPFAM" id="SSF55874">
    <property type="entry name" value="ATPase domain of HSP90 chaperone/DNA topoisomerase II/histidine kinase"/>
    <property type="match status" value="1"/>
</dbReference>
<dbReference type="SMART" id="SM00387">
    <property type="entry name" value="HATPase_c"/>
    <property type="match status" value="1"/>
</dbReference>
<keyword evidence="2" id="KW-0472">Membrane</keyword>
<dbReference type="InterPro" id="IPR010559">
    <property type="entry name" value="Sig_transdc_His_kin_internal"/>
</dbReference>
<feature type="transmembrane region" description="Helical" evidence="2">
    <location>
        <begin position="179"/>
        <end position="197"/>
    </location>
</feature>
<dbReference type="Pfam" id="PF06580">
    <property type="entry name" value="His_kinase"/>
    <property type="match status" value="1"/>
</dbReference>
<name>A0A842JC39_9ACTN</name>
<dbReference type="InterPro" id="IPR050640">
    <property type="entry name" value="Bact_2-comp_sensor_kinase"/>
</dbReference>
<keyword evidence="1 4" id="KW-0808">Transferase</keyword>
<dbReference type="RefSeq" id="WP_185904930.1">
    <property type="nucleotide sequence ID" value="NZ_JACMSE010000003.1"/>
</dbReference>
<keyword evidence="2" id="KW-1133">Transmembrane helix</keyword>
<proteinExistence type="predicted"/>
<accession>A0A842JC39</accession>
<evidence type="ECO:0000313" key="4">
    <source>
        <dbReference type="EMBL" id="MBC2889044.1"/>
    </source>
</evidence>
<dbReference type="InterPro" id="IPR005467">
    <property type="entry name" value="His_kinase_dom"/>
</dbReference>
<dbReference type="PANTHER" id="PTHR34220:SF7">
    <property type="entry name" value="SENSOR HISTIDINE KINASE YPDA"/>
    <property type="match status" value="1"/>
</dbReference>
<dbReference type="Gene3D" id="3.30.565.10">
    <property type="entry name" value="Histidine kinase-like ATPase, C-terminal domain"/>
    <property type="match status" value="1"/>
</dbReference>
<feature type="transmembrane region" description="Helical" evidence="2">
    <location>
        <begin position="74"/>
        <end position="98"/>
    </location>
</feature>
<feature type="transmembrane region" description="Helical" evidence="2">
    <location>
        <begin position="150"/>
        <end position="170"/>
    </location>
</feature>
<dbReference type="GO" id="GO:0000155">
    <property type="term" value="F:phosphorelay sensor kinase activity"/>
    <property type="evidence" value="ECO:0007669"/>
    <property type="project" value="InterPro"/>
</dbReference>
<evidence type="ECO:0000313" key="5">
    <source>
        <dbReference type="Proteomes" id="UP000587396"/>
    </source>
</evidence>
<feature type="domain" description="Histidine kinase" evidence="3">
    <location>
        <begin position="341"/>
        <end position="432"/>
    </location>
</feature>
<dbReference type="InterPro" id="IPR003594">
    <property type="entry name" value="HATPase_dom"/>
</dbReference>
<feature type="transmembrane region" description="Helical" evidence="2">
    <location>
        <begin position="203"/>
        <end position="222"/>
    </location>
</feature>
<gene>
    <name evidence="4" type="ORF">H7313_06735</name>
</gene>
<evidence type="ECO:0000256" key="1">
    <source>
        <dbReference type="ARBA" id="ARBA00022777"/>
    </source>
</evidence>
<sequence length="443" mass="47965">MALGAISYINVELEVFGGVLSLVLAVCLLVMRRRGGRLHLLLLAAFLCGAGSQLFDAAAWLVEGDSGPFAGAVMRAAVLATFLLDYAQLAVLAQYVASYLAERDRRVPPFLAWVGWGAAAVMAALVAFNAFVPVFYSFDANNVYLETDLWAVLSEGVMVAFLTVGVICVVRSRKSLEPYALGVLVTSLGVILVAYAAQLFAGGIMLTYLAVTLATVLLYLGVQMEQAHAFQEQRLALERSRTDLMISQIQPHFLYNVLTVVHDLVDVDAREAQRAIREFSAYLRANMDALSQAEPVPFAKELEHVRTYVALEQRRFGDRLRWDEDVRTTTFSMPALTVQPLVENAVRHGVTKRREGGTVRLSTCEVPGGFAVSVADDGVGFDASAPCEDDGRSHVGLTSVRDRLDRMCGGALEVRSAPGEGATVTVFVPREGPKTLESEGGGL</sequence>
<dbReference type="EMBL" id="JACMSE010000003">
    <property type="protein sequence ID" value="MBC2889044.1"/>
    <property type="molecule type" value="Genomic_DNA"/>
</dbReference>
<organism evidence="4 5">
    <name type="scientific">Gordonibacter massiliensis</name>
    <name type="common">ex Traore et al. 2017</name>
    <dbReference type="NCBI Taxonomy" id="1841863"/>
    <lineage>
        <taxon>Bacteria</taxon>
        <taxon>Bacillati</taxon>
        <taxon>Actinomycetota</taxon>
        <taxon>Coriobacteriia</taxon>
        <taxon>Eggerthellales</taxon>
        <taxon>Eggerthellaceae</taxon>
        <taxon>Gordonibacter</taxon>
    </lineage>
</organism>
<evidence type="ECO:0000259" key="3">
    <source>
        <dbReference type="PROSITE" id="PS50109"/>
    </source>
</evidence>
<keyword evidence="2" id="KW-0812">Transmembrane</keyword>